<reference evidence="2 3" key="1">
    <citation type="journal article" date="2014" name="Am. J. Bot.">
        <title>Genome assembly and annotation for red clover (Trifolium pratense; Fabaceae).</title>
        <authorList>
            <person name="Istvanek J."/>
            <person name="Jaros M."/>
            <person name="Krenek A."/>
            <person name="Repkova J."/>
        </authorList>
    </citation>
    <scope>NUCLEOTIDE SEQUENCE [LARGE SCALE GENOMIC DNA]</scope>
    <source>
        <strain evidence="3">cv. Tatra</strain>
        <tissue evidence="2">Young leaves</tissue>
    </source>
</reference>
<dbReference type="EMBL" id="ASHM01059478">
    <property type="protein sequence ID" value="PNX89339.1"/>
    <property type="molecule type" value="Genomic_DNA"/>
</dbReference>
<sequence>MSSSARSSPMKNDDVPSSPQQVIDAIPLTIVHPQITPMKEHRTKKKVDSSQVSKELSPSNVTKKSNVKSKKSKKSYTMSELYLDNATTENVTSKSATPVIETTSKGVKTPVQDLKTLGKDNPNFGETLGVENPMFSENLGKNVSSASNIVDSTIGTSTEISNECIDKNLKETIPETTVVPSVGTSVAPATATNVGTSGVPEIVHNTATDKVGTPQVAKSRNNLVDYSESDESNNTITEEKEASDLEVVIMSDNVTGDKHVTKVSDASIARRTRSRAGKDKATAGTHVHKAKPDKPEKLFGKKVMTGPPRTKSKVIPTVEVKKKNLKRKAPPSSDSDFEKETSVATSGGTSRRSVKGRKVPVIVPYVPLNNVSFHLENGPTRWKYVYHRRL</sequence>
<evidence type="ECO:0000256" key="1">
    <source>
        <dbReference type="SAM" id="MobiDB-lite"/>
    </source>
</evidence>
<feature type="region of interest" description="Disordered" evidence="1">
    <location>
        <begin position="267"/>
        <end position="355"/>
    </location>
</feature>
<comment type="caution">
    <text evidence="2">The sequence shown here is derived from an EMBL/GenBank/DDBJ whole genome shotgun (WGS) entry which is preliminary data.</text>
</comment>
<evidence type="ECO:0008006" key="4">
    <source>
        <dbReference type="Google" id="ProtNLM"/>
    </source>
</evidence>
<dbReference type="AlphaFoldDB" id="A0A2K3MF20"/>
<feature type="compositionally biased region" description="Polar residues" evidence="1">
    <location>
        <begin position="342"/>
        <end position="351"/>
    </location>
</feature>
<gene>
    <name evidence="2" type="ORF">L195_g045458</name>
</gene>
<organism evidence="2 3">
    <name type="scientific">Trifolium pratense</name>
    <name type="common">Red clover</name>
    <dbReference type="NCBI Taxonomy" id="57577"/>
    <lineage>
        <taxon>Eukaryota</taxon>
        <taxon>Viridiplantae</taxon>
        <taxon>Streptophyta</taxon>
        <taxon>Embryophyta</taxon>
        <taxon>Tracheophyta</taxon>
        <taxon>Spermatophyta</taxon>
        <taxon>Magnoliopsida</taxon>
        <taxon>eudicotyledons</taxon>
        <taxon>Gunneridae</taxon>
        <taxon>Pentapetalae</taxon>
        <taxon>rosids</taxon>
        <taxon>fabids</taxon>
        <taxon>Fabales</taxon>
        <taxon>Fabaceae</taxon>
        <taxon>Papilionoideae</taxon>
        <taxon>50 kb inversion clade</taxon>
        <taxon>NPAAA clade</taxon>
        <taxon>Hologalegina</taxon>
        <taxon>IRL clade</taxon>
        <taxon>Trifolieae</taxon>
        <taxon>Trifolium</taxon>
    </lineage>
</organism>
<feature type="compositionally biased region" description="Basic residues" evidence="1">
    <location>
        <begin position="65"/>
        <end position="74"/>
    </location>
</feature>
<evidence type="ECO:0000313" key="3">
    <source>
        <dbReference type="Proteomes" id="UP000236291"/>
    </source>
</evidence>
<proteinExistence type="predicted"/>
<feature type="region of interest" description="Disordered" evidence="1">
    <location>
        <begin position="1"/>
        <end position="77"/>
    </location>
</feature>
<feature type="compositionally biased region" description="Polar residues" evidence="1">
    <location>
        <begin position="49"/>
        <end position="58"/>
    </location>
</feature>
<reference evidence="2 3" key="2">
    <citation type="journal article" date="2017" name="Front. Plant Sci.">
        <title>Gene Classification and Mining of Molecular Markers Useful in Red Clover (Trifolium pratense) Breeding.</title>
        <authorList>
            <person name="Istvanek J."/>
            <person name="Dluhosova J."/>
            <person name="Dluhos P."/>
            <person name="Patkova L."/>
            <person name="Nedelnik J."/>
            <person name="Repkova J."/>
        </authorList>
    </citation>
    <scope>NUCLEOTIDE SEQUENCE [LARGE SCALE GENOMIC DNA]</scope>
    <source>
        <strain evidence="3">cv. Tatra</strain>
        <tissue evidence="2">Young leaves</tissue>
    </source>
</reference>
<dbReference type="ExpressionAtlas" id="A0A2K3MF20">
    <property type="expression patterns" value="baseline"/>
</dbReference>
<feature type="compositionally biased region" description="Basic and acidic residues" evidence="1">
    <location>
        <begin position="290"/>
        <end position="299"/>
    </location>
</feature>
<feature type="compositionally biased region" description="Polar residues" evidence="1">
    <location>
        <begin position="1"/>
        <end position="21"/>
    </location>
</feature>
<dbReference type="Proteomes" id="UP000236291">
    <property type="component" value="Unassembled WGS sequence"/>
</dbReference>
<accession>A0A2K3MF20</accession>
<evidence type="ECO:0000313" key="2">
    <source>
        <dbReference type="EMBL" id="PNX89339.1"/>
    </source>
</evidence>
<feature type="non-terminal residue" evidence="2">
    <location>
        <position position="390"/>
    </location>
</feature>
<name>A0A2K3MF20_TRIPR</name>
<protein>
    <recommendedName>
        <fullName evidence="4">Envelope-like protein</fullName>
    </recommendedName>
</protein>